<evidence type="ECO:0000313" key="3">
    <source>
        <dbReference type="Proteomes" id="UP000294901"/>
    </source>
</evidence>
<comment type="caution">
    <text evidence="2">The sequence shown here is derived from an EMBL/GenBank/DDBJ whole genome shotgun (WGS) entry which is preliminary data.</text>
</comment>
<dbReference type="Proteomes" id="UP000294901">
    <property type="component" value="Unassembled WGS sequence"/>
</dbReference>
<evidence type="ECO:0000256" key="1">
    <source>
        <dbReference type="SAM" id="SignalP"/>
    </source>
</evidence>
<dbReference type="InterPro" id="IPR015943">
    <property type="entry name" value="WD40/YVTN_repeat-like_dom_sf"/>
</dbReference>
<protein>
    <recommendedName>
        <fullName evidence="4">DNA-binding beta-propeller fold protein YncE</fullName>
    </recommendedName>
</protein>
<proteinExistence type="predicted"/>
<keyword evidence="1" id="KW-0732">Signal</keyword>
<dbReference type="SUPFAM" id="SSF75011">
    <property type="entry name" value="3-carboxy-cis,cis-mucoante lactonizing enzyme"/>
    <property type="match status" value="1"/>
</dbReference>
<dbReference type="AlphaFoldDB" id="A0A4R6JEY7"/>
<dbReference type="PANTHER" id="PTHR47197:SF3">
    <property type="entry name" value="DIHYDRO-HEME D1 DEHYDROGENASE"/>
    <property type="match status" value="1"/>
</dbReference>
<organism evidence="2 3">
    <name type="scientific">Paractinoplanes brasiliensis</name>
    <dbReference type="NCBI Taxonomy" id="52695"/>
    <lineage>
        <taxon>Bacteria</taxon>
        <taxon>Bacillati</taxon>
        <taxon>Actinomycetota</taxon>
        <taxon>Actinomycetes</taxon>
        <taxon>Micromonosporales</taxon>
        <taxon>Micromonosporaceae</taxon>
        <taxon>Paractinoplanes</taxon>
    </lineage>
</organism>
<accession>A0A4R6JEY7</accession>
<dbReference type="Gene3D" id="2.130.10.10">
    <property type="entry name" value="YVTN repeat-like/Quinoprotein amine dehydrogenase"/>
    <property type="match status" value="2"/>
</dbReference>
<dbReference type="EMBL" id="SNWR01000002">
    <property type="protein sequence ID" value="TDO33135.1"/>
    <property type="molecule type" value="Genomic_DNA"/>
</dbReference>
<sequence length="366" mass="37737">MRSAARPVVLLTALVTGVTGLISGPAAAAAAPAPVAAAPAALAAAAPVVTALPFGNPADVVSSGDRVFVSGGRDETRIVVTDAAGTITGTIDGLDGPADLQLSNDRRTLYVALPKADAIAAYDTGSLVQSALYSTGAGTCPSKLAFGGRYLWFGYGCETWSGEIGRLDLARQPATVATRLAGTRFYSPPRLATALRNNKVLFAGEQDVSPWTGYSYTVGSRGALTQVSQTDHVSVGSDLADAALEPTGATVYTASGSPYNAQSFSMADLTTAGRMYETGPYPNAIELTRDGTRLAAGRNAAYDPDIYVHDVDGAAVAQFELGGQYDILQPGGLSWSPNGRRLYAIAADNSTYETPAELHVLPIPTA</sequence>
<evidence type="ECO:0000313" key="2">
    <source>
        <dbReference type="EMBL" id="TDO33135.1"/>
    </source>
</evidence>
<dbReference type="InterPro" id="IPR051200">
    <property type="entry name" value="Host-pathogen_enzymatic-act"/>
</dbReference>
<feature type="signal peptide" evidence="1">
    <location>
        <begin position="1"/>
        <end position="28"/>
    </location>
</feature>
<name>A0A4R6JEY7_9ACTN</name>
<feature type="chain" id="PRO_5020716360" description="DNA-binding beta-propeller fold protein YncE" evidence="1">
    <location>
        <begin position="29"/>
        <end position="366"/>
    </location>
</feature>
<dbReference type="RefSeq" id="WP_166661473.1">
    <property type="nucleotide sequence ID" value="NZ_BOMD01000053.1"/>
</dbReference>
<dbReference type="PANTHER" id="PTHR47197">
    <property type="entry name" value="PROTEIN NIRF"/>
    <property type="match status" value="1"/>
</dbReference>
<keyword evidence="3" id="KW-1185">Reference proteome</keyword>
<gene>
    <name evidence="2" type="ORF">C8E87_8620</name>
</gene>
<evidence type="ECO:0008006" key="4">
    <source>
        <dbReference type="Google" id="ProtNLM"/>
    </source>
</evidence>
<reference evidence="2 3" key="1">
    <citation type="submission" date="2019-03" db="EMBL/GenBank/DDBJ databases">
        <title>Sequencing the genomes of 1000 actinobacteria strains.</title>
        <authorList>
            <person name="Klenk H.-P."/>
        </authorList>
    </citation>
    <scope>NUCLEOTIDE SEQUENCE [LARGE SCALE GENOMIC DNA]</scope>
    <source>
        <strain evidence="2 3">DSM 43805</strain>
    </source>
</reference>